<dbReference type="Proteomes" id="UP000215335">
    <property type="component" value="Unassembled WGS sequence"/>
</dbReference>
<keyword evidence="2" id="KW-1185">Reference proteome</keyword>
<reference evidence="1 2" key="1">
    <citation type="journal article" date="2017" name="Curr. Biol.">
        <title>The Evolution of Venom by Co-option of Single-Copy Genes.</title>
        <authorList>
            <person name="Martinson E.O."/>
            <person name="Mrinalini"/>
            <person name="Kelkar Y.D."/>
            <person name="Chang C.H."/>
            <person name="Werren J.H."/>
        </authorList>
    </citation>
    <scope>NUCLEOTIDE SEQUENCE [LARGE SCALE GENOMIC DNA]</scope>
    <source>
        <strain evidence="1 2">Alberta</strain>
        <tissue evidence="1">Whole body</tissue>
    </source>
</reference>
<accession>A0A232EQS3</accession>
<name>A0A232EQS3_9HYME</name>
<sequence>MGGRFERVERKELLRSGTEFGMLSENEKAYQRRSEMGWILQIILCQTHPTSISLLTH</sequence>
<evidence type="ECO:0000313" key="1">
    <source>
        <dbReference type="EMBL" id="OXU20739.1"/>
    </source>
</evidence>
<dbReference type="AlphaFoldDB" id="A0A232EQS3"/>
<dbReference type="EMBL" id="NNAY01002705">
    <property type="protein sequence ID" value="OXU20739.1"/>
    <property type="molecule type" value="Genomic_DNA"/>
</dbReference>
<organism evidence="1 2">
    <name type="scientific">Trichomalopsis sarcophagae</name>
    <dbReference type="NCBI Taxonomy" id="543379"/>
    <lineage>
        <taxon>Eukaryota</taxon>
        <taxon>Metazoa</taxon>
        <taxon>Ecdysozoa</taxon>
        <taxon>Arthropoda</taxon>
        <taxon>Hexapoda</taxon>
        <taxon>Insecta</taxon>
        <taxon>Pterygota</taxon>
        <taxon>Neoptera</taxon>
        <taxon>Endopterygota</taxon>
        <taxon>Hymenoptera</taxon>
        <taxon>Apocrita</taxon>
        <taxon>Proctotrupomorpha</taxon>
        <taxon>Chalcidoidea</taxon>
        <taxon>Pteromalidae</taxon>
        <taxon>Pteromalinae</taxon>
        <taxon>Trichomalopsis</taxon>
    </lineage>
</organism>
<evidence type="ECO:0000313" key="2">
    <source>
        <dbReference type="Proteomes" id="UP000215335"/>
    </source>
</evidence>
<proteinExistence type="predicted"/>
<comment type="caution">
    <text evidence="1">The sequence shown here is derived from an EMBL/GenBank/DDBJ whole genome shotgun (WGS) entry which is preliminary data.</text>
</comment>
<protein>
    <submittedName>
        <fullName evidence="1">Uncharacterized protein</fullName>
    </submittedName>
</protein>
<gene>
    <name evidence="1" type="ORF">TSAR_007191</name>
</gene>